<dbReference type="KEGG" id="rmr:Rmar_1943"/>
<accession>D0MKB4</accession>
<reference evidence="1 2" key="1">
    <citation type="journal article" date="2009" name="Stand. Genomic Sci.">
        <title>Complete genome sequence of Rhodothermus marinus type strain (R-10).</title>
        <authorList>
            <person name="Nolan M."/>
            <person name="Tindall B.J."/>
            <person name="Pomrenke H."/>
            <person name="Lapidus A."/>
            <person name="Copeland A."/>
            <person name="Glavina Del Rio T."/>
            <person name="Lucas S."/>
            <person name="Chen F."/>
            <person name="Tice H."/>
            <person name="Cheng J.F."/>
            <person name="Saunders E."/>
            <person name="Han C."/>
            <person name="Bruce D."/>
            <person name="Goodwin L."/>
            <person name="Chain P."/>
            <person name="Pitluck S."/>
            <person name="Ovchinikova G."/>
            <person name="Pati A."/>
            <person name="Ivanova N."/>
            <person name="Mavromatis K."/>
            <person name="Chen A."/>
            <person name="Palaniappan K."/>
            <person name="Land M."/>
            <person name="Hauser L."/>
            <person name="Chang Y.J."/>
            <person name="Jeffries C.D."/>
            <person name="Brettin T."/>
            <person name="Goker M."/>
            <person name="Bristow J."/>
            <person name="Eisen J.A."/>
            <person name="Markowitz V."/>
            <person name="Hugenholtz P."/>
            <person name="Kyrpides N.C."/>
            <person name="Klenk H.P."/>
            <person name="Detter J.C."/>
        </authorList>
    </citation>
    <scope>NUCLEOTIDE SEQUENCE [LARGE SCALE GENOMIC DNA]</scope>
    <source>
        <strain evidence="2">ATCC 43812 / DSM 4252 / R-10</strain>
    </source>
</reference>
<name>D0MKB4_RHOM4</name>
<dbReference type="AlphaFoldDB" id="D0MKB4"/>
<gene>
    <name evidence="1" type="ordered locus">Rmar_1943</name>
</gene>
<dbReference type="EMBL" id="CP001807">
    <property type="protein sequence ID" value="ACY48826.1"/>
    <property type="molecule type" value="Genomic_DNA"/>
</dbReference>
<proteinExistence type="predicted"/>
<evidence type="ECO:0000313" key="1">
    <source>
        <dbReference type="EMBL" id="ACY48826.1"/>
    </source>
</evidence>
<dbReference type="HOGENOM" id="CLU_2619698_0_0_10"/>
<keyword evidence="2" id="KW-1185">Reference proteome</keyword>
<sequence>MSGSFYPEYEEVIERARQKGVLTEAARLILWGRITEAFALGKLTYSELKALEARLGIDSERYRRDLDIALGGEPEEDG</sequence>
<protein>
    <submittedName>
        <fullName evidence="1">Uncharacterized protein</fullName>
    </submittedName>
</protein>
<dbReference type="Proteomes" id="UP000002221">
    <property type="component" value="Chromosome"/>
</dbReference>
<dbReference type="RefSeq" id="WP_012844437.1">
    <property type="nucleotide sequence ID" value="NC_013501.1"/>
</dbReference>
<dbReference type="OrthoDB" id="9911863at2"/>
<organism evidence="1 2">
    <name type="scientific">Rhodothermus marinus (strain ATCC 43812 / DSM 4252 / R-10)</name>
    <name type="common">Rhodothermus obamensis</name>
    <dbReference type="NCBI Taxonomy" id="518766"/>
    <lineage>
        <taxon>Bacteria</taxon>
        <taxon>Pseudomonadati</taxon>
        <taxon>Rhodothermota</taxon>
        <taxon>Rhodothermia</taxon>
        <taxon>Rhodothermales</taxon>
        <taxon>Rhodothermaceae</taxon>
        <taxon>Rhodothermus</taxon>
    </lineage>
</organism>
<evidence type="ECO:0000313" key="2">
    <source>
        <dbReference type="Proteomes" id="UP000002221"/>
    </source>
</evidence>